<evidence type="ECO:0000259" key="1">
    <source>
        <dbReference type="PROSITE" id="PS50991"/>
    </source>
</evidence>
<organism evidence="2">
    <name type="scientific">marine metagenome</name>
    <dbReference type="NCBI Taxonomy" id="408172"/>
    <lineage>
        <taxon>unclassified sequences</taxon>
        <taxon>metagenomes</taxon>
        <taxon>ecological metagenomes</taxon>
    </lineage>
</organism>
<dbReference type="Gene3D" id="3.20.20.70">
    <property type="entry name" value="Aldolase class I"/>
    <property type="match status" value="1"/>
</dbReference>
<dbReference type="InterPro" id="IPR050073">
    <property type="entry name" value="2-IPM_HCS-like"/>
</dbReference>
<feature type="non-terminal residue" evidence="2">
    <location>
        <position position="1"/>
    </location>
</feature>
<dbReference type="GO" id="GO:0009098">
    <property type="term" value="P:L-leucine biosynthetic process"/>
    <property type="evidence" value="ECO:0007669"/>
    <property type="project" value="TreeGrafter"/>
</dbReference>
<evidence type="ECO:0000313" key="2">
    <source>
        <dbReference type="EMBL" id="SVB54754.1"/>
    </source>
</evidence>
<dbReference type="PANTHER" id="PTHR10277">
    <property type="entry name" value="HOMOCITRATE SYNTHASE-RELATED"/>
    <property type="match status" value="1"/>
</dbReference>
<dbReference type="AlphaFoldDB" id="A0A382EX97"/>
<dbReference type="Pfam" id="PF00682">
    <property type="entry name" value="HMGL-like"/>
    <property type="match status" value="1"/>
</dbReference>
<reference evidence="2" key="1">
    <citation type="submission" date="2018-05" db="EMBL/GenBank/DDBJ databases">
        <authorList>
            <person name="Lanie J.A."/>
            <person name="Ng W.-L."/>
            <person name="Kazmierczak K.M."/>
            <person name="Andrzejewski T.M."/>
            <person name="Davidsen T.M."/>
            <person name="Wayne K.J."/>
            <person name="Tettelin H."/>
            <person name="Glass J.I."/>
            <person name="Rusch D."/>
            <person name="Podicherti R."/>
            <person name="Tsui H.-C.T."/>
            <person name="Winkler M.E."/>
        </authorList>
    </citation>
    <scope>NUCLEOTIDE SEQUENCE</scope>
</reference>
<dbReference type="PROSITE" id="PS50991">
    <property type="entry name" value="PYR_CT"/>
    <property type="match status" value="1"/>
</dbReference>
<dbReference type="SUPFAM" id="SSF51569">
    <property type="entry name" value="Aldolase"/>
    <property type="match status" value="1"/>
</dbReference>
<dbReference type="GO" id="GO:0003852">
    <property type="term" value="F:2-isopropylmalate synthase activity"/>
    <property type="evidence" value="ECO:0007669"/>
    <property type="project" value="TreeGrafter"/>
</dbReference>
<feature type="domain" description="Pyruvate carboxyltransferase" evidence="1">
    <location>
        <begin position="1"/>
        <end position="166"/>
    </location>
</feature>
<name>A0A382EX97_9ZZZZ</name>
<sequence>KIEDLKLAISNDMDFVRIGVDPQALNQAEPFIKLSKESGLFTAVNFMKSYTEPPKQFAKLSHEAKKMGADLIYIVDSAGGMFPDEIKDYVRCIQDLSPETELGFHGHNNLGLSVANSITAIESGVSFIDVSLQGFGRGGGNVPSEQFICALIKRGIEMNINPIELMDVSEKYFDLLDSNSGIDSLDTISGLADFHSSYMQTIQEYSQKYKVDPRQLIIAVSEIDKKNAYESTVDKEAKKLQKQGNSGSWKSLYKNYFGKEQDD</sequence>
<dbReference type="InterPro" id="IPR013785">
    <property type="entry name" value="Aldolase_TIM"/>
</dbReference>
<protein>
    <recommendedName>
        <fullName evidence="1">Pyruvate carboxyltransferase domain-containing protein</fullName>
    </recommendedName>
</protein>
<dbReference type="EMBL" id="UINC01046565">
    <property type="protein sequence ID" value="SVB54754.1"/>
    <property type="molecule type" value="Genomic_DNA"/>
</dbReference>
<dbReference type="PANTHER" id="PTHR10277:SF9">
    <property type="entry name" value="2-ISOPROPYLMALATE SYNTHASE 1, CHLOROPLASTIC-RELATED"/>
    <property type="match status" value="1"/>
</dbReference>
<dbReference type="InterPro" id="IPR000891">
    <property type="entry name" value="PYR_CT"/>
</dbReference>
<gene>
    <name evidence="2" type="ORF">METZ01_LOCUS207608</name>
</gene>
<accession>A0A382EX97</accession>
<proteinExistence type="predicted"/>